<dbReference type="GO" id="GO:0050660">
    <property type="term" value="F:flavin adenine dinucleotide binding"/>
    <property type="evidence" value="ECO:0007669"/>
    <property type="project" value="InterPro"/>
</dbReference>
<keyword evidence="4" id="KW-0274">FAD</keyword>
<reference evidence="11" key="1">
    <citation type="submission" date="2020-11" db="EMBL/GenBank/DDBJ databases">
        <authorList>
            <person name="Tran Van P."/>
        </authorList>
    </citation>
    <scope>NUCLEOTIDE SEQUENCE</scope>
</reference>
<evidence type="ECO:0000259" key="10">
    <source>
        <dbReference type="Pfam" id="PF02913"/>
    </source>
</evidence>
<dbReference type="EMBL" id="LR902985">
    <property type="protein sequence ID" value="CAD7251336.1"/>
    <property type="molecule type" value="Genomic_DNA"/>
</dbReference>
<dbReference type="Gene3D" id="3.30.70.2190">
    <property type="match status" value="1"/>
</dbReference>
<evidence type="ECO:0000256" key="5">
    <source>
        <dbReference type="ARBA" id="ARBA00023002"/>
    </source>
</evidence>
<dbReference type="AlphaFoldDB" id="A0A7R9AC29"/>
<evidence type="ECO:0000256" key="7">
    <source>
        <dbReference type="ARBA" id="ARBA00039639"/>
    </source>
</evidence>
<evidence type="ECO:0000256" key="6">
    <source>
        <dbReference type="ARBA" id="ARBA00039003"/>
    </source>
</evidence>
<protein>
    <recommendedName>
        <fullName evidence="7">D-2-hydroxyglutarate dehydrogenase, mitochondrial</fullName>
        <ecNumber evidence="6">1.1.99.39</ecNumber>
    </recommendedName>
</protein>
<evidence type="ECO:0000256" key="8">
    <source>
        <dbReference type="ARBA" id="ARBA00045410"/>
    </source>
</evidence>
<dbReference type="InterPro" id="IPR004113">
    <property type="entry name" value="FAD-bd_oxidored_4_C"/>
</dbReference>
<dbReference type="Proteomes" id="UP000677054">
    <property type="component" value="Unassembled WGS sequence"/>
</dbReference>
<comment type="similarity">
    <text evidence="2">Belongs to the FAD-binding oxidoreductase/transferase type 4 family.</text>
</comment>
<dbReference type="EMBL" id="CAJPEV010003468">
    <property type="protein sequence ID" value="CAG0899823.1"/>
    <property type="molecule type" value="Genomic_DNA"/>
</dbReference>
<comment type="cofactor">
    <cofactor evidence="1">
        <name>FAD</name>
        <dbReference type="ChEBI" id="CHEBI:57692"/>
    </cofactor>
</comment>
<evidence type="ECO:0000313" key="11">
    <source>
        <dbReference type="EMBL" id="CAD7251336.1"/>
    </source>
</evidence>
<proteinExistence type="inferred from homology"/>
<dbReference type="Gene3D" id="3.30.70.2740">
    <property type="match status" value="1"/>
</dbReference>
<keyword evidence="5" id="KW-0560">Oxidoreductase</keyword>
<dbReference type="InterPro" id="IPR051264">
    <property type="entry name" value="FAD-oxidored/transferase_4"/>
</dbReference>
<evidence type="ECO:0000256" key="1">
    <source>
        <dbReference type="ARBA" id="ARBA00001974"/>
    </source>
</evidence>
<name>A0A7R9AC29_9CRUS</name>
<dbReference type="PANTHER" id="PTHR43716">
    <property type="entry name" value="D-2-HYDROXYGLUTARATE DEHYDROGENASE, MITOCHONDRIAL"/>
    <property type="match status" value="1"/>
</dbReference>
<dbReference type="Gene3D" id="1.10.45.10">
    <property type="entry name" value="Vanillyl-alcohol Oxidase, Chain A, domain 4"/>
    <property type="match status" value="1"/>
</dbReference>
<dbReference type="GO" id="GO:0051990">
    <property type="term" value="F:(R)-2-hydroxyglutarate dehydrogenase activity"/>
    <property type="evidence" value="ECO:0007669"/>
    <property type="project" value="UniProtKB-EC"/>
</dbReference>
<evidence type="ECO:0000313" key="12">
    <source>
        <dbReference type="Proteomes" id="UP000677054"/>
    </source>
</evidence>
<evidence type="ECO:0000256" key="2">
    <source>
        <dbReference type="ARBA" id="ARBA00008000"/>
    </source>
</evidence>
<evidence type="ECO:0000256" key="4">
    <source>
        <dbReference type="ARBA" id="ARBA00022827"/>
    </source>
</evidence>
<dbReference type="PANTHER" id="PTHR43716:SF1">
    <property type="entry name" value="D-2-HYDROXYGLUTARATE DEHYDROGENASE, MITOCHONDRIAL"/>
    <property type="match status" value="1"/>
</dbReference>
<feature type="domain" description="FAD-binding oxidoreductase/transferase type 4 C-terminal" evidence="10">
    <location>
        <begin position="1"/>
        <end position="178"/>
    </location>
</feature>
<dbReference type="GO" id="GO:0005739">
    <property type="term" value="C:mitochondrion"/>
    <property type="evidence" value="ECO:0007669"/>
    <property type="project" value="TreeGrafter"/>
</dbReference>
<sequence length="182" mass="20616">MIETCGTTHAHDEDKLETFMERVKEQNVIVDGTIATAPDHIEKLWGIYNSILISLVTSGYVHQFDVSLPHHKIYECVEYLRKELGDTIEQVVGYGHLLDGNLDLSIVARQYNSHQSAEIKDLVYSFVAKYNGAISSELGCGFKFRNLSHYSKGPVELKLEKMIKDVFDPKGILNPYKVLPDE</sequence>
<dbReference type="OrthoDB" id="5332616at2759"/>
<comment type="catalytic activity">
    <reaction evidence="9">
        <text>(R)-malate + A = oxaloacetate + AH2</text>
        <dbReference type="Rhea" id="RHEA:67460"/>
        <dbReference type="ChEBI" id="CHEBI:13193"/>
        <dbReference type="ChEBI" id="CHEBI:15588"/>
        <dbReference type="ChEBI" id="CHEBI:16452"/>
        <dbReference type="ChEBI" id="CHEBI:17499"/>
    </reaction>
    <physiologicalReaction direction="left-to-right" evidence="9">
        <dbReference type="Rhea" id="RHEA:67461"/>
    </physiologicalReaction>
</comment>
<evidence type="ECO:0000256" key="9">
    <source>
        <dbReference type="ARBA" id="ARBA00049267"/>
    </source>
</evidence>
<dbReference type="SUPFAM" id="SSF55103">
    <property type="entry name" value="FAD-linked oxidases, C-terminal domain"/>
    <property type="match status" value="1"/>
</dbReference>
<evidence type="ECO:0000256" key="3">
    <source>
        <dbReference type="ARBA" id="ARBA00022630"/>
    </source>
</evidence>
<accession>A0A7R9AC29</accession>
<organism evidence="11">
    <name type="scientific">Darwinula stevensoni</name>
    <dbReference type="NCBI Taxonomy" id="69355"/>
    <lineage>
        <taxon>Eukaryota</taxon>
        <taxon>Metazoa</taxon>
        <taxon>Ecdysozoa</taxon>
        <taxon>Arthropoda</taxon>
        <taxon>Crustacea</taxon>
        <taxon>Oligostraca</taxon>
        <taxon>Ostracoda</taxon>
        <taxon>Podocopa</taxon>
        <taxon>Podocopida</taxon>
        <taxon>Darwinulocopina</taxon>
        <taxon>Darwinuloidea</taxon>
        <taxon>Darwinulidae</taxon>
        <taxon>Darwinula</taxon>
    </lineage>
</organism>
<comment type="function">
    <text evidence="8">Catalyzes the oxidation of D-2-hydroxyglutarate (D-2-HG) to alpha-ketoglutarate. Also catalyzes the oxidation of other D-2-hydroxyacids, such as D-malate (D-MAL) and D-lactate (D-LAC). Exhibits high activities towards D-2-HG and D-MAL but a very weak activity towards D-LAC.</text>
</comment>
<keyword evidence="3" id="KW-0285">Flavoprotein</keyword>
<dbReference type="EC" id="1.1.99.39" evidence="6"/>
<dbReference type="Pfam" id="PF02913">
    <property type="entry name" value="FAD-oxidase_C"/>
    <property type="match status" value="1"/>
</dbReference>
<dbReference type="InterPro" id="IPR016171">
    <property type="entry name" value="Vanillyl_alc_oxidase_C-sub2"/>
</dbReference>
<gene>
    <name evidence="11" type="ORF">DSTB1V02_LOCUS11103</name>
</gene>
<dbReference type="FunFam" id="1.10.45.10:FF:000001">
    <property type="entry name" value="D-lactate dehydrogenase mitochondrial"/>
    <property type="match status" value="1"/>
</dbReference>
<dbReference type="InterPro" id="IPR016164">
    <property type="entry name" value="FAD-linked_Oxase-like_C"/>
</dbReference>
<keyword evidence="12" id="KW-1185">Reference proteome</keyword>